<sequence length="568" mass="65080">VMVSWEPEDAEGDDDVAFFDSVEAAESEERPIQARLDEAGRVLDVVGPAAVPWAAQQLHNLLDLPLLGADWVQEGETTIPDTPLPNPLSVALTAWSLFRSQTGSERQVGVGIGLHQFRIHMRGQIPEYARFGTFILGEIEVPWPEVDRILESSASHWHQADQAVEAAARQWEPERNSTIVHTRRQLMRSHLPPPSISTISISTLEGAEETLTLTDIRIERVRRGVFEASVRPSDPTLEAAINDRLKYFSEGSENQHSVYLGDFYRDAIRWANSDAQTTPVPRREDEYLDRIGRAAQRIFATSPLPSVGWISGAPSNTWPKSDLTAKQNAKRREWRLRDARSRVDGLIEQALDAHWKCEPWRPWHPNAIQRIWELIFPGNNAPSFIKLQNVTASIVCRAVREAQRPPMLKRPQVYKQVTQSGLIKPPKGRCEGDKDSLRLGSRVSWDEVCQWHREDEDKINERYLKLSLEVQYRVASSRYDDAVAGDDEDEVARLSEEKDDAWGRCENDIPYEVLRRHRRHWDAPTFTEEHPEALVMPERTDEDRRKEAEGAKRRAAYVSPYQKRRRRV</sequence>
<name>A0A0F9EL98_9ZZZZ</name>
<dbReference type="EMBL" id="LAZR01024518">
    <property type="protein sequence ID" value="KKL74873.1"/>
    <property type="molecule type" value="Genomic_DNA"/>
</dbReference>
<evidence type="ECO:0000313" key="2">
    <source>
        <dbReference type="EMBL" id="KKL74873.1"/>
    </source>
</evidence>
<feature type="region of interest" description="Disordered" evidence="1">
    <location>
        <begin position="527"/>
        <end position="568"/>
    </location>
</feature>
<accession>A0A0F9EL98</accession>
<protein>
    <submittedName>
        <fullName evidence="2">Uncharacterized protein</fullName>
    </submittedName>
</protein>
<evidence type="ECO:0000256" key="1">
    <source>
        <dbReference type="SAM" id="MobiDB-lite"/>
    </source>
</evidence>
<comment type="caution">
    <text evidence="2">The sequence shown here is derived from an EMBL/GenBank/DDBJ whole genome shotgun (WGS) entry which is preliminary data.</text>
</comment>
<dbReference type="AlphaFoldDB" id="A0A0F9EL98"/>
<reference evidence="2" key="1">
    <citation type="journal article" date="2015" name="Nature">
        <title>Complex archaea that bridge the gap between prokaryotes and eukaryotes.</title>
        <authorList>
            <person name="Spang A."/>
            <person name="Saw J.H."/>
            <person name="Jorgensen S.L."/>
            <person name="Zaremba-Niedzwiedzka K."/>
            <person name="Martijn J."/>
            <person name="Lind A.E."/>
            <person name="van Eijk R."/>
            <person name="Schleper C."/>
            <person name="Guy L."/>
            <person name="Ettema T.J."/>
        </authorList>
    </citation>
    <scope>NUCLEOTIDE SEQUENCE</scope>
</reference>
<gene>
    <name evidence="2" type="ORF">LCGC14_2060530</name>
</gene>
<feature type="compositionally biased region" description="Basic and acidic residues" evidence="1">
    <location>
        <begin position="527"/>
        <end position="552"/>
    </location>
</feature>
<organism evidence="2">
    <name type="scientific">marine sediment metagenome</name>
    <dbReference type="NCBI Taxonomy" id="412755"/>
    <lineage>
        <taxon>unclassified sequences</taxon>
        <taxon>metagenomes</taxon>
        <taxon>ecological metagenomes</taxon>
    </lineage>
</organism>
<feature type="non-terminal residue" evidence="2">
    <location>
        <position position="1"/>
    </location>
</feature>
<proteinExistence type="predicted"/>